<evidence type="ECO:0000256" key="7">
    <source>
        <dbReference type="RuleBase" id="RU000481"/>
    </source>
</evidence>
<keyword evidence="4 7" id="KW-0032">Aminotransferase</keyword>
<dbReference type="Proteomes" id="UP000297295">
    <property type="component" value="Unassembled WGS sequence"/>
</dbReference>
<comment type="caution">
    <text evidence="9">The sequence shown here is derived from an EMBL/GenBank/DDBJ whole genome shotgun (WGS) entry which is preliminary data.</text>
</comment>
<evidence type="ECO:0000256" key="4">
    <source>
        <dbReference type="ARBA" id="ARBA00022576"/>
    </source>
</evidence>
<dbReference type="GO" id="GO:0030170">
    <property type="term" value="F:pyridoxal phosphate binding"/>
    <property type="evidence" value="ECO:0007669"/>
    <property type="project" value="InterPro"/>
</dbReference>
<reference evidence="9 10" key="1">
    <citation type="submission" date="2017-11" db="EMBL/GenBank/DDBJ databases">
        <title>Isolation and Characterization of Methanogenic Archaea from Saline Meromictic Lake at Siberia.</title>
        <authorList>
            <person name="Shen Y."/>
            <person name="Huang H.-H."/>
            <person name="Lai M.-C."/>
            <person name="Chen S.-C."/>
        </authorList>
    </citation>
    <scope>NUCLEOTIDE SEQUENCE [LARGE SCALE GENOMIC DNA]</scope>
    <source>
        <strain evidence="9 10">SY-01</strain>
    </source>
</reference>
<dbReference type="RefSeq" id="WP_135387983.1">
    <property type="nucleotide sequence ID" value="NZ_PGGK01000001.1"/>
</dbReference>
<keyword evidence="5 7" id="KW-0808">Transferase</keyword>
<comment type="similarity">
    <text evidence="2 7">Belongs to the class-I pyridoxal-phosphate-dependent aminotransferase family.</text>
</comment>
<dbReference type="PANTHER" id="PTHR46383:SF2">
    <property type="entry name" value="AMINOTRANSFERASE"/>
    <property type="match status" value="1"/>
</dbReference>
<evidence type="ECO:0000313" key="10">
    <source>
        <dbReference type="Proteomes" id="UP000297295"/>
    </source>
</evidence>
<dbReference type="InterPro" id="IPR050596">
    <property type="entry name" value="AspAT/PAT-like"/>
</dbReference>
<dbReference type="InterPro" id="IPR004838">
    <property type="entry name" value="NHTrfase_class1_PyrdxlP-BS"/>
</dbReference>
<evidence type="ECO:0000256" key="1">
    <source>
        <dbReference type="ARBA" id="ARBA00001933"/>
    </source>
</evidence>
<evidence type="ECO:0000256" key="5">
    <source>
        <dbReference type="ARBA" id="ARBA00022679"/>
    </source>
</evidence>
<dbReference type="InterPro" id="IPR015421">
    <property type="entry name" value="PyrdxlP-dep_Trfase_major"/>
</dbReference>
<evidence type="ECO:0000256" key="3">
    <source>
        <dbReference type="ARBA" id="ARBA00011738"/>
    </source>
</evidence>
<accession>A0A4E0QTU1</accession>
<evidence type="ECO:0000313" key="9">
    <source>
        <dbReference type="EMBL" id="TGC11435.1"/>
    </source>
</evidence>
<dbReference type="AlphaFoldDB" id="A0A4E0QTU1"/>
<dbReference type="Pfam" id="PF00155">
    <property type="entry name" value="Aminotran_1_2"/>
    <property type="match status" value="1"/>
</dbReference>
<evidence type="ECO:0000256" key="2">
    <source>
        <dbReference type="ARBA" id="ARBA00007441"/>
    </source>
</evidence>
<evidence type="ECO:0000256" key="6">
    <source>
        <dbReference type="ARBA" id="ARBA00022898"/>
    </source>
</evidence>
<dbReference type="GO" id="GO:0006520">
    <property type="term" value="P:amino acid metabolic process"/>
    <property type="evidence" value="ECO:0007669"/>
    <property type="project" value="InterPro"/>
</dbReference>
<dbReference type="InterPro" id="IPR015424">
    <property type="entry name" value="PyrdxlP-dep_Trfase"/>
</dbReference>
<name>A0A4E0QTU1_9EURY</name>
<dbReference type="Gene3D" id="3.40.640.10">
    <property type="entry name" value="Type I PLP-dependent aspartate aminotransferase-like (Major domain)"/>
    <property type="match status" value="1"/>
</dbReference>
<protein>
    <recommendedName>
        <fullName evidence="7">Aminotransferase</fullName>
        <ecNumber evidence="7">2.6.1.-</ecNumber>
    </recommendedName>
</protein>
<dbReference type="CDD" id="cd00609">
    <property type="entry name" value="AAT_like"/>
    <property type="match status" value="1"/>
</dbReference>
<dbReference type="EC" id="2.6.1.-" evidence="7"/>
<dbReference type="OrthoDB" id="372018at2157"/>
<dbReference type="EMBL" id="PGGK01000001">
    <property type="protein sequence ID" value="TGC11435.1"/>
    <property type="molecule type" value="Genomic_DNA"/>
</dbReference>
<dbReference type="PROSITE" id="PS00105">
    <property type="entry name" value="AA_TRANSFER_CLASS_1"/>
    <property type="match status" value="1"/>
</dbReference>
<comment type="cofactor">
    <cofactor evidence="1 7">
        <name>pyridoxal 5'-phosphate</name>
        <dbReference type="ChEBI" id="CHEBI:597326"/>
    </cofactor>
</comment>
<organism evidence="9 10">
    <name type="scientific">Methanolobus halotolerans</name>
    <dbReference type="NCBI Taxonomy" id="2052935"/>
    <lineage>
        <taxon>Archaea</taxon>
        <taxon>Methanobacteriati</taxon>
        <taxon>Methanobacteriota</taxon>
        <taxon>Stenosarchaea group</taxon>
        <taxon>Methanomicrobia</taxon>
        <taxon>Methanosarcinales</taxon>
        <taxon>Methanosarcinaceae</taxon>
        <taxon>Methanolobus</taxon>
    </lineage>
</organism>
<dbReference type="SUPFAM" id="SSF53383">
    <property type="entry name" value="PLP-dependent transferases"/>
    <property type="match status" value="1"/>
</dbReference>
<feature type="domain" description="Aminotransferase class I/classII large" evidence="8">
    <location>
        <begin position="33"/>
        <end position="377"/>
    </location>
</feature>
<keyword evidence="10" id="KW-1185">Reference proteome</keyword>
<comment type="subunit">
    <text evidence="3">Homodimer.</text>
</comment>
<sequence>MNISLSDRIVNMPPFHVMEILERAQELEREGREIIHLEIGEPDFPTAPHICEAATAAMCAGNTKYTHSQGLLKLREAIVENYRQKFDVNIIPEQVVISSGTSPAMLLLFMALINPGDEVIMSNPHYACYPNFVKAVSGVPSFAFMDSCDGFMLQPELIKEKINERTKAILINSPSNPTGHVLSSEVLERLADIAGKIPIISDEIYQGLVYEGEDHTILEYTENAFVLNGFSKLYAMTGWRLGYLITPKEYIRTLQKMQQSFFISTNAFVQYAGIAALRGPQDTVREMVSTYDKRRRYMLERIREAGLEVKSEPRGAYYILADARKFGKDSLELSYRILEDIGVAVTPGIDFGDGAEGYLRFSYANSFENIKEGMDRIQAYFAAGK</sequence>
<dbReference type="GO" id="GO:0008483">
    <property type="term" value="F:transaminase activity"/>
    <property type="evidence" value="ECO:0007669"/>
    <property type="project" value="UniProtKB-KW"/>
</dbReference>
<dbReference type="InterPro" id="IPR004839">
    <property type="entry name" value="Aminotransferase_I/II_large"/>
</dbReference>
<gene>
    <name evidence="9" type="ORF">CUN85_00730</name>
</gene>
<evidence type="ECO:0000259" key="8">
    <source>
        <dbReference type="Pfam" id="PF00155"/>
    </source>
</evidence>
<keyword evidence="6" id="KW-0663">Pyridoxal phosphate</keyword>
<dbReference type="PANTHER" id="PTHR46383">
    <property type="entry name" value="ASPARTATE AMINOTRANSFERASE"/>
    <property type="match status" value="1"/>
</dbReference>
<proteinExistence type="inferred from homology"/>